<feature type="compositionally biased region" description="Basic and acidic residues" evidence="1">
    <location>
        <begin position="156"/>
        <end position="168"/>
    </location>
</feature>
<evidence type="ECO:0000313" key="2">
    <source>
        <dbReference type="EMBL" id="MBB5818617.1"/>
    </source>
</evidence>
<reference evidence="2 3" key="1">
    <citation type="submission" date="2020-08" db="EMBL/GenBank/DDBJ databases">
        <title>Sequencing the genomes of 1000 actinobacteria strains.</title>
        <authorList>
            <person name="Klenk H.-P."/>
        </authorList>
    </citation>
    <scope>NUCLEOTIDE SEQUENCE [LARGE SCALE GENOMIC DNA]</scope>
    <source>
        <strain evidence="2 3">DSM 46887</strain>
    </source>
</reference>
<protein>
    <submittedName>
        <fullName evidence="2">Uncharacterized protein</fullName>
    </submittedName>
</protein>
<organism evidence="2 3">
    <name type="scientific">Streptosporangium becharense</name>
    <dbReference type="NCBI Taxonomy" id="1816182"/>
    <lineage>
        <taxon>Bacteria</taxon>
        <taxon>Bacillati</taxon>
        <taxon>Actinomycetota</taxon>
        <taxon>Actinomycetes</taxon>
        <taxon>Streptosporangiales</taxon>
        <taxon>Streptosporangiaceae</taxon>
        <taxon>Streptosporangium</taxon>
    </lineage>
</organism>
<evidence type="ECO:0000313" key="3">
    <source>
        <dbReference type="Proteomes" id="UP000540685"/>
    </source>
</evidence>
<dbReference type="RefSeq" id="WP_184542255.1">
    <property type="nucleotide sequence ID" value="NZ_JACHMP010000001.1"/>
</dbReference>
<comment type="caution">
    <text evidence="2">The sequence shown here is derived from an EMBL/GenBank/DDBJ whole genome shotgun (WGS) entry which is preliminary data.</text>
</comment>
<dbReference type="AlphaFoldDB" id="A0A7W9IDC9"/>
<dbReference type="Pfam" id="PF19681">
    <property type="entry name" value="DUF6183"/>
    <property type="match status" value="1"/>
</dbReference>
<feature type="region of interest" description="Disordered" evidence="1">
    <location>
        <begin position="139"/>
        <end position="168"/>
    </location>
</feature>
<dbReference type="InterPro" id="IPR045756">
    <property type="entry name" value="DUF6183"/>
</dbReference>
<gene>
    <name evidence="2" type="ORF">F4562_001679</name>
</gene>
<dbReference type="EMBL" id="JACHMP010000001">
    <property type="protein sequence ID" value="MBB5818617.1"/>
    <property type="molecule type" value="Genomic_DNA"/>
</dbReference>
<name>A0A7W9IDC9_9ACTN</name>
<dbReference type="Proteomes" id="UP000540685">
    <property type="component" value="Unassembled WGS sequence"/>
</dbReference>
<accession>A0A7W9IDC9</accession>
<keyword evidence="3" id="KW-1185">Reference proteome</keyword>
<evidence type="ECO:0000256" key="1">
    <source>
        <dbReference type="SAM" id="MobiDB-lite"/>
    </source>
</evidence>
<sequence>MTSRPAPYEPVLALVPGDPEPLAEVIHREYRDRLLVRDLAAVLADKRPGRRLLPIFDLLPVRTDVWAELQACLLQELVLRGMRLSRVPAAVRCAERLRELGHPLAGLPLKRSRGERRLNVPVYDAPRWDGIWTVHVPEPSEPPDVSALSTRPTGSPDRKKAAAARPEDIVDGGDPKLIVAAVAHWGPTLATLMRLPRHVAPADLLAPMAVNRFLPGGLREGVVLNGVRTGLESVVADLLTAAYRNATYEVGLRGGYGRVAVWRSVAGLVGAPGDASVHRVNELAARWHWLAFRVTRRERYWVDQELAVGALSPRGDRLGLLIAHDTD</sequence>
<proteinExistence type="predicted"/>